<keyword evidence="2" id="KW-1185">Reference proteome</keyword>
<dbReference type="Proteomes" id="UP000270296">
    <property type="component" value="Unassembled WGS sequence"/>
</dbReference>
<accession>A0A183IN01</accession>
<proteinExistence type="predicted"/>
<evidence type="ECO:0000313" key="3">
    <source>
        <dbReference type="WBParaSite" id="SBAD_0000520201-mRNA-1"/>
    </source>
</evidence>
<evidence type="ECO:0000313" key="2">
    <source>
        <dbReference type="Proteomes" id="UP000270296"/>
    </source>
</evidence>
<organism evidence="3">
    <name type="scientific">Soboliphyme baturini</name>
    <dbReference type="NCBI Taxonomy" id="241478"/>
    <lineage>
        <taxon>Eukaryota</taxon>
        <taxon>Metazoa</taxon>
        <taxon>Ecdysozoa</taxon>
        <taxon>Nematoda</taxon>
        <taxon>Enoplea</taxon>
        <taxon>Dorylaimia</taxon>
        <taxon>Dioctophymatida</taxon>
        <taxon>Dioctophymatoidea</taxon>
        <taxon>Soboliphymatidae</taxon>
        <taxon>Soboliphyme</taxon>
    </lineage>
</organism>
<dbReference type="AlphaFoldDB" id="A0A183IN01"/>
<evidence type="ECO:0000313" key="1">
    <source>
        <dbReference type="EMBL" id="VDP05967.1"/>
    </source>
</evidence>
<name>A0A183IN01_9BILA</name>
<gene>
    <name evidence="1" type="ORF">SBAD_LOCUS4997</name>
</gene>
<dbReference type="EMBL" id="UZAM01008683">
    <property type="protein sequence ID" value="VDP05967.1"/>
    <property type="molecule type" value="Genomic_DNA"/>
</dbReference>
<reference evidence="1 2" key="2">
    <citation type="submission" date="2018-11" db="EMBL/GenBank/DDBJ databases">
        <authorList>
            <consortium name="Pathogen Informatics"/>
        </authorList>
    </citation>
    <scope>NUCLEOTIDE SEQUENCE [LARGE SCALE GENOMIC DNA]</scope>
</reference>
<dbReference type="WBParaSite" id="SBAD_0000520201-mRNA-1">
    <property type="protein sequence ID" value="SBAD_0000520201-mRNA-1"/>
    <property type="gene ID" value="SBAD_0000520201"/>
</dbReference>
<sequence length="169" mass="19026">MWPPSRLTCQVGNALLDMQQISMGRNKVLDSAAFLGIEQRQQRRLWYASTTSTAKSSPREERGICECDHCLLMKYLTEFEFALKLETVTTGKQEAAFVVTNRPRAHVSRLLMSVVRPIVRVEKLGHSSEMRFVIKVADNVDPAPVVQSVFTGDNSQTGLGVVIRMTEKR</sequence>
<protein>
    <submittedName>
        <fullName evidence="1 3">Uncharacterized protein</fullName>
    </submittedName>
</protein>
<reference evidence="3" key="1">
    <citation type="submission" date="2016-06" db="UniProtKB">
        <authorList>
            <consortium name="WormBaseParasite"/>
        </authorList>
    </citation>
    <scope>IDENTIFICATION</scope>
</reference>